<name>A0ABV9E7P6_9ACTN</name>
<evidence type="ECO:0000313" key="3">
    <source>
        <dbReference type="Proteomes" id="UP001595923"/>
    </source>
</evidence>
<dbReference type="Pfam" id="PF00702">
    <property type="entry name" value="Hydrolase"/>
    <property type="match status" value="1"/>
</dbReference>
<evidence type="ECO:0000313" key="2">
    <source>
        <dbReference type="EMBL" id="MFC4565693.1"/>
    </source>
</evidence>
<dbReference type="GO" id="GO:0016787">
    <property type="term" value="F:hydrolase activity"/>
    <property type="evidence" value="ECO:0007669"/>
    <property type="project" value="UniProtKB-KW"/>
</dbReference>
<comment type="caution">
    <text evidence="2">The sequence shown here is derived from an EMBL/GenBank/DDBJ whole genome shotgun (WGS) entry which is preliminary data.</text>
</comment>
<accession>A0ABV9E7P6</accession>
<dbReference type="RefSeq" id="WP_378579983.1">
    <property type="nucleotide sequence ID" value="NZ_JBHSFQ010000044.1"/>
</dbReference>
<sequence>MRLLTFDVVGTLIDFEKGILDSVARLAGRTGSGVPDRAVLEAYARAERIEGRRNPEAPFTDLLDAAYPHMAAELRLPPYPDPEDTLRAGIPNWPAFPDAVDALAVLRRRFRLVALTNADAESARAMAAILGDPFHDQVTPDIAGAAKPDPRIFAFCHARQKAHGHSRADWLHVAQSQYHDIGVATRLRLRTCWIERRHASPGFGATPQPDRVTVPDLHFSSLVGLLAALGID</sequence>
<dbReference type="SFLD" id="SFLDS00003">
    <property type="entry name" value="Haloacid_Dehalogenase"/>
    <property type="match status" value="1"/>
</dbReference>
<gene>
    <name evidence="2" type="ORF">ACFO4E_27865</name>
</gene>
<protein>
    <submittedName>
        <fullName evidence="2">HAD family hydrolase</fullName>
    </submittedName>
</protein>
<reference evidence="3" key="1">
    <citation type="journal article" date="2019" name="Int. J. Syst. Evol. Microbiol.">
        <title>The Global Catalogue of Microorganisms (GCM) 10K type strain sequencing project: providing services to taxonomists for standard genome sequencing and annotation.</title>
        <authorList>
            <consortium name="The Broad Institute Genomics Platform"/>
            <consortium name="The Broad Institute Genome Sequencing Center for Infectious Disease"/>
            <person name="Wu L."/>
            <person name="Ma J."/>
        </authorList>
    </citation>
    <scope>NUCLEOTIDE SEQUENCE [LARGE SCALE GENOMIC DNA]</scope>
    <source>
        <strain evidence="3">XZYJ18</strain>
    </source>
</reference>
<dbReference type="InterPro" id="IPR036412">
    <property type="entry name" value="HAD-like_sf"/>
</dbReference>
<dbReference type="InterPro" id="IPR023214">
    <property type="entry name" value="HAD_sf"/>
</dbReference>
<organism evidence="2 3">
    <name type="scientific">Nocardiopsis mangrovi</name>
    <dbReference type="NCBI Taxonomy" id="1179818"/>
    <lineage>
        <taxon>Bacteria</taxon>
        <taxon>Bacillati</taxon>
        <taxon>Actinomycetota</taxon>
        <taxon>Actinomycetes</taxon>
        <taxon>Streptosporangiales</taxon>
        <taxon>Nocardiopsidaceae</taxon>
        <taxon>Nocardiopsis</taxon>
    </lineage>
</organism>
<dbReference type="Proteomes" id="UP001595923">
    <property type="component" value="Unassembled WGS sequence"/>
</dbReference>
<keyword evidence="1 2" id="KW-0378">Hydrolase</keyword>
<dbReference type="SUPFAM" id="SSF56784">
    <property type="entry name" value="HAD-like"/>
    <property type="match status" value="1"/>
</dbReference>
<keyword evidence="3" id="KW-1185">Reference proteome</keyword>
<dbReference type="PANTHER" id="PTHR43316:SF3">
    <property type="entry name" value="HALOACID DEHALOGENASE, TYPE II (AFU_ORTHOLOGUE AFUA_2G07750)-RELATED"/>
    <property type="match status" value="1"/>
</dbReference>
<dbReference type="SFLD" id="SFLDG01129">
    <property type="entry name" value="C1.5:_HAD__Beta-PGM__Phosphata"/>
    <property type="match status" value="1"/>
</dbReference>
<dbReference type="Gene3D" id="1.10.150.750">
    <property type="match status" value="1"/>
</dbReference>
<dbReference type="PANTHER" id="PTHR43316">
    <property type="entry name" value="HYDROLASE, HALOACID DELAHOGENASE-RELATED"/>
    <property type="match status" value="1"/>
</dbReference>
<proteinExistence type="predicted"/>
<dbReference type="Gene3D" id="3.40.50.1000">
    <property type="entry name" value="HAD superfamily/HAD-like"/>
    <property type="match status" value="1"/>
</dbReference>
<dbReference type="InterPro" id="IPR051540">
    <property type="entry name" value="S-2-haloacid_dehalogenase"/>
</dbReference>
<dbReference type="EMBL" id="JBHSFQ010000044">
    <property type="protein sequence ID" value="MFC4565693.1"/>
    <property type="molecule type" value="Genomic_DNA"/>
</dbReference>
<evidence type="ECO:0000256" key="1">
    <source>
        <dbReference type="ARBA" id="ARBA00022801"/>
    </source>
</evidence>